<evidence type="ECO:0000256" key="3">
    <source>
        <dbReference type="ARBA" id="ARBA00023239"/>
    </source>
</evidence>
<sequence length="331" mass="36173">MSTIDVHSHVLPDIYLNALQKAGITNIDGFSTPDWSVEDHLKMMDSHKIQACVLSLSSPGLEFAEPGLAAELARTINILFSEIICDNPARFGAFALLPLPNVEAALQEIDYALDVLKLDGVGLFTNYGGVYLGDPRFAPVLDELHRRRAVAFVHPTTPAGSDRLTLGYPAPMLEYPFDTTRMAVSLLDTDTIERCSHVRFIFSHGGGALPLLVPRIGPLMVAKNGGNKLSALINIMRVERQVKSCFFDLTAATSPAYLAALKETHDPSRLLMGFDFPFMPPVSIGRAKDGVSDFEGFSEQEKSAIDQTNAEKLFPRLIKAIEQASRSAADR</sequence>
<name>A0AAU7ZGD7_9BACT</name>
<dbReference type="EC" id="4.1.1.52" evidence="5"/>
<reference evidence="7" key="2">
    <citation type="journal article" date="2024" name="Environ. Microbiol.">
        <title>Genome analysis and description of Tunturibacter gen. nov. expands the diversity of Terriglobia in tundra soils.</title>
        <authorList>
            <person name="Messyasz A."/>
            <person name="Mannisto M.K."/>
            <person name="Kerkhof L.J."/>
            <person name="Haggblom M.M."/>
        </authorList>
    </citation>
    <scope>NUCLEOTIDE SEQUENCE</scope>
    <source>
        <strain evidence="7">M8UP23</strain>
    </source>
</reference>
<gene>
    <name evidence="7" type="ORF">RBB75_06190</name>
</gene>
<evidence type="ECO:0000256" key="2">
    <source>
        <dbReference type="ARBA" id="ARBA00022833"/>
    </source>
</evidence>
<keyword evidence="1" id="KW-0479">Metal-binding</keyword>
<dbReference type="InterPro" id="IPR006680">
    <property type="entry name" value="Amidohydro-rel"/>
</dbReference>
<dbReference type="GO" id="GO:0047596">
    <property type="term" value="F:6-methylsalicylate decarboxylase activity"/>
    <property type="evidence" value="ECO:0007669"/>
    <property type="project" value="UniProtKB-EC"/>
</dbReference>
<feature type="domain" description="Amidohydrolase-related" evidence="6">
    <location>
        <begin position="4"/>
        <end position="315"/>
    </location>
</feature>
<evidence type="ECO:0000313" key="7">
    <source>
        <dbReference type="EMBL" id="XCB27908.1"/>
    </source>
</evidence>
<dbReference type="GO" id="GO:0019748">
    <property type="term" value="P:secondary metabolic process"/>
    <property type="evidence" value="ECO:0007669"/>
    <property type="project" value="TreeGrafter"/>
</dbReference>
<dbReference type="SUPFAM" id="SSF51556">
    <property type="entry name" value="Metallo-dependent hydrolases"/>
    <property type="match status" value="1"/>
</dbReference>
<evidence type="ECO:0000256" key="1">
    <source>
        <dbReference type="ARBA" id="ARBA00022723"/>
    </source>
</evidence>
<dbReference type="AlphaFoldDB" id="A0AAU7ZGD7"/>
<evidence type="ECO:0000259" key="6">
    <source>
        <dbReference type="Pfam" id="PF04909"/>
    </source>
</evidence>
<evidence type="ECO:0000256" key="5">
    <source>
        <dbReference type="ARBA" id="ARBA00038889"/>
    </source>
</evidence>
<dbReference type="Pfam" id="PF04909">
    <property type="entry name" value="Amidohydro_2"/>
    <property type="match status" value="1"/>
</dbReference>
<evidence type="ECO:0000256" key="4">
    <source>
        <dbReference type="ARBA" id="ARBA00036832"/>
    </source>
</evidence>
<comment type="catalytic activity">
    <reaction evidence="4">
        <text>6-methylsalicylate + H(+) = 3-methylphenol + CO2</text>
        <dbReference type="Rhea" id="RHEA:23112"/>
        <dbReference type="ChEBI" id="CHEBI:15378"/>
        <dbReference type="ChEBI" id="CHEBI:16526"/>
        <dbReference type="ChEBI" id="CHEBI:17231"/>
        <dbReference type="ChEBI" id="CHEBI:36658"/>
        <dbReference type="EC" id="4.1.1.52"/>
    </reaction>
    <physiologicalReaction direction="left-to-right" evidence="4">
        <dbReference type="Rhea" id="RHEA:23113"/>
    </physiologicalReaction>
</comment>
<reference evidence="7" key="1">
    <citation type="submission" date="2023-08" db="EMBL/GenBank/DDBJ databases">
        <authorList>
            <person name="Messyasz A."/>
            <person name="Mannisto M.K."/>
            <person name="Kerkhof L.J."/>
            <person name="Haggblom M."/>
        </authorList>
    </citation>
    <scope>NUCLEOTIDE SEQUENCE</scope>
    <source>
        <strain evidence="7">M8UP23</strain>
    </source>
</reference>
<keyword evidence="2" id="KW-0862">Zinc</keyword>
<proteinExistence type="predicted"/>
<organism evidence="7">
    <name type="scientific">Tunturiibacter empetritectus</name>
    <dbReference type="NCBI Taxonomy" id="3069691"/>
    <lineage>
        <taxon>Bacteria</taxon>
        <taxon>Pseudomonadati</taxon>
        <taxon>Acidobacteriota</taxon>
        <taxon>Terriglobia</taxon>
        <taxon>Terriglobales</taxon>
        <taxon>Acidobacteriaceae</taxon>
        <taxon>Tunturiibacter</taxon>
    </lineage>
</organism>
<dbReference type="KEGG" id="temp:RBB75_06190"/>
<dbReference type="GO" id="GO:0016787">
    <property type="term" value="F:hydrolase activity"/>
    <property type="evidence" value="ECO:0007669"/>
    <property type="project" value="InterPro"/>
</dbReference>
<dbReference type="PANTHER" id="PTHR21240">
    <property type="entry name" value="2-AMINO-3-CARBOXYLMUCONATE-6-SEMIALDEHYDE DECARBOXYLASE"/>
    <property type="match status" value="1"/>
</dbReference>
<dbReference type="Gene3D" id="3.20.20.140">
    <property type="entry name" value="Metal-dependent hydrolases"/>
    <property type="match status" value="1"/>
</dbReference>
<dbReference type="EMBL" id="CP132932">
    <property type="protein sequence ID" value="XCB27908.1"/>
    <property type="molecule type" value="Genomic_DNA"/>
</dbReference>
<dbReference type="RefSeq" id="WP_353069906.1">
    <property type="nucleotide sequence ID" value="NZ_CP132932.1"/>
</dbReference>
<protein>
    <recommendedName>
        <fullName evidence="5">6-methylsalicylate decarboxylase</fullName>
        <ecNumber evidence="5">4.1.1.52</ecNumber>
    </recommendedName>
</protein>
<dbReference type="GO" id="GO:0046872">
    <property type="term" value="F:metal ion binding"/>
    <property type="evidence" value="ECO:0007669"/>
    <property type="project" value="UniProtKB-KW"/>
</dbReference>
<dbReference type="InterPro" id="IPR032466">
    <property type="entry name" value="Metal_Hydrolase"/>
</dbReference>
<dbReference type="PANTHER" id="PTHR21240:SF29">
    <property type="entry name" value="AMIDOHYDROLASE-RELATED DOMAIN-CONTAINING PROTEIN"/>
    <property type="match status" value="1"/>
</dbReference>
<dbReference type="InterPro" id="IPR032465">
    <property type="entry name" value="ACMSD"/>
</dbReference>
<dbReference type="GO" id="GO:0005829">
    <property type="term" value="C:cytosol"/>
    <property type="evidence" value="ECO:0007669"/>
    <property type="project" value="TreeGrafter"/>
</dbReference>
<accession>A0AAU7ZGD7</accession>
<keyword evidence="3" id="KW-0456">Lyase</keyword>